<accession>A0A3N9XKB1</accession>
<reference evidence="1 2" key="1">
    <citation type="submission" date="2018-04" db="EMBL/GenBank/DDBJ databases">
        <title>Micromonosporas from Atacama Desert.</title>
        <authorList>
            <person name="Carro L."/>
            <person name="Klenk H.-P."/>
            <person name="Goodfellow M."/>
        </authorList>
    </citation>
    <scope>NUCLEOTIDE SEQUENCE [LARGE SCALE GENOMIC DNA]</scope>
    <source>
        <strain evidence="1 2">LB19</strain>
    </source>
</reference>
<name>A0A3N9XKB1_9ACTN</name>
<organism evidence="1 2">
    <name type="scientific">Micromonospora ureilytica</name>
    <dbReference type="NCBI Taxonomy" id="709868"/>
    <lineage>
        <taxon>Bacteria</taxon>
        <taxon>Bacillati</taxon>
        <taxon>Actinomycetota</taxon>
        <taxon>Actinomycetes</taxon>
        <taxon>Micromonosporales</taxon>
        <taxon>Micromonosporaceae</taxon>
        <taxon>Micromonospora</taxon>
    </lineage>
</organism>
<dbReference type="EMBL" id="QDGB01000326">
    <property type="protein sequence ID" value="RQX13420.1"/>
    <property type="molecule type" value="Genomic_DNA"/>
</dbReference>
<gene>
    <name evidence="1" type="ORF">DDE19_26130</name>
</gene>
<dbReference type="AlphaFoldDB" id="A0A3N9XKB1"/>
<comment type="caution">
    <text evidence="1">The sequence shown here is derived from an EMBL/GenBank/DDBJ whole genome shotgun (WGS) entry which is preliminary data.</text>
</comment>
<proteinExistence type="predicted"/>
<dbReference type="Proteomes" id="UP000278981">
    <property type="component" value="Unassembled WGS sequence"/>
</dbReference>
<evidence type="ECO:0000313" key="1">
    <source>
        <dbReference type="EMBL" id="RQX13420.1"/>
    </source>
</evidence>
<evidence type="ECO:0000313" key="2">
    <source>
        <dbReference type="Proteomes" id="UP000278981"/>
    </source>
</evidence>
<protein>
    <submittedName>
        <fullName evidence="1">Uncharacterized protein</fullName>
    </submittedName>
</protein>
<sequence length="93" mass="10003">MRRASATVGRTRFTHFSSSTLLSHFATVDRAMPVACSRSVRLGVYCSGIFAVVASDHVSSVRTSCRPGGSKVQSWLLTARSTVHRSTMQAASL</sequence>